<dbReference type="Gene3D" id="3.40.190.10">
    <property type="entry name" value="Periplasmic binding protein-like II"/>
    <property type="match status" value="1"/>
</dbReference>
<comment type="caution">
    <text evidence="7">The sequence shown here is derived from an EMBL/GenBank/DDBJ whole genome shotgun (WGS) entry which is preliminary data.</text>
</comment>
<dbReference type="PANTHER" id="PTHR43649:SF31">
    <property type="entry name" value="SN-GLYCEROL-3-PHOSPHATE-BINDING PERIPLASMIC PROTEIN UGPB"/>
    <property type="match status" value="1"/>
</dbReference>
<evidence type="ECO:0000313" key="8">
    <source>
        <dbReference type="Proteomes" id="UP000546464"/>
    </source>
</evidence>
<evidence type="ECO:0000256" key="2">
    <source>
        <dbReference type="ARBA" id="ARBA00008520"/>
    </source>
</evidence>
<reference evidence="7 8" key="1">
    <citation type="submission" date="2020-07" db="EMBL/GenBank/DDBJ databases">
        <authorList>
            <person name="Feng X."/>
        </authorList>
    </citation>
    <scope>NUCLEOTIDE SEQUENCE [LARGE SCALE GENOMIC DNA]</scope>
    <source>
        <strain evidence="7 8">JCM31066</strain>
    </source>
</reference>
<sequence>MPTRSSVPSRCCLLVWLLLSLVCLFGCERSNQRPRLVVLTPGGDIRLAVDKAVERFLLAHPEVDVEVVSTPSKNYYVKSLTMLAGNASVDLLWMGQGFGMFATRGALLDLNPYLEAEGVNPDEMPIRPPVLDWYRLDGHLYGIPYGIDVQAIVYNRELVEAKSLPAPNWDWTGKDLMEMGRKLTRSREAGGTVVGLGFQEFPLNYAGLSLLDPSAERFALNTPEGLSWLKTNDELIHDEGILQRGSDQESVDRLTGFLNGQIAIIDVMTWDMPQLSRQAIFEWALAPVPQPDADSPRVAWASSAGFSVAGHTGHPELASELLRYLTDEEFQRDLFNRTIPASPALLDEYIAWQQEHGVDVRPLVAMLSYMQPEPRLRALNEVEAEWEHWKELALNKKISPEEALSQAEKGINRILEFHRKEISR</sequence>
<protein>
    <recommendedName>
        <fullName evidence="4">sn-glycerol-3-phosphate-binding periplasmic protein UgpB</fullName>
    </recommendedName>
</protein>
<keyword evidence="5" id="KW-0813">Transport</keyword>
<dbReference type="CDD" id="cd13585">
    <property type="entry name" value="PBP2_TMBP_like"/>
    <property type="match status" value="1"/>
</dbReference>
<dbReference type="InterPro" id="IPR050490">
    <property type="entry name" value="Bact_solute-bd_prot1"/>
</dbReference>
<evidence type="ECO:0000256" key="5">
    <source>
        <dbReference type="ARBA" id="ARBA00022448"/>
    </source>
</evidence>
<comment type="subunit">
    <text evidence="3">The complex is composed of two ATP-binding proteins (UgpC), two transmembrane proteins (UgpA and UgpE) and a solute-binding protein (UgpB).</text>
</comment>
<keyword evidence="6" id="KW-0732">Signal</keyword>
<dbReference type="InterPro" id="IPR006059">
    <property type="entry name" value="SBP"/>
</dbReference>
<name>A0A842HD10_9BACT</name>
<evidence type="ECO:0000256" key="6">
    <source>
        <dbReference type="ARBA" id="ARBA00022729"/>
    </source>
</evidence>
<evidence type="ECO:0000313" key="7">
    <source>
        <dbReference type="EMBL" id="MBC2593477.1"/>
    </source>
</evidence>
<evidence type="ECO:0000256" key="1">
    <source>
        <dbReference type="ARBA" id="ARBA00004418"/>
    </source>
</evidence>
<evidence type="ECO:0000256" key="3">
    <source>
        <dbReference type="ARBA" id="ARBA00011557"/>
    </source>
</evidence>
<comment type="similarity">
    <text evidence="2">Belongs to the bacterial solute-binding protein 1 family.</text>
</comment>
<dbReference type="SUPFAM" id="SSF53850">
    <property type="entry name" value="Periplasmic binding protein-like II"/>
    <property type="match status" value="1"/>
</dbReference>
<comment type="subcellular location">
    <subcellularLocation>
        <location evidence="1">Periplasm</location>
    </subcellularLocation>
</comment>
<evidence type="ECO:0000256" key="4">
    <source>
        <dbReference type="ARBA" id="ARBA00017470"/>
    </source>
</evidence>
<dbReference type="Pfam" id="PF01547">
    <property type="entry name" value="SBP_bac_1"/>
    <property type="match status" value="1"/>
</dbReference>
<dbReference type="AlphaFoldDB" id="A0A842HD10"/>
<proteinExistence type="inferred from homology"/>
<dbReference type="PANTHER" id="PTHR43649">
    <property type="entry name" value="ARABINOSE-BINDING PROTEIN-RELATED"/>
    <property type="match status" value="1"/>
</dbReference>
<gene>
    <name evidence="7" type="ORF">H5P28_04305</name>
</gene>
<dbReference type="Proteomes" id="UP000546464">
    <property type="component" value="Unassembled WGS sequence"/>
</dbReference>
<dbReference type="RefSeq" id="WP_185674479.1">
    <property type="nucleotide sequence ID" value="NZ_JACHVB010000013.1"/>
</dbReference>
<dbReference type="GO" id="GO:0042597">
    <property type="term" value="C:periplasmic space"/>
    <property type="evidence" value="ECO:0007669"/>
    <property type="project" value="UniProtKB-SubCell"/>
</dbReference>
<accession>A0A842HD10</accession>
<dbReference type="EMBL" id="JACHVB010000013">
    <property type="protein sequence ID" value="MBC2593477.1"/>
    <property type="molecule type" value="Genomic_DNA"/>
</dbReference>
<organism evidence="7 8">
    <name type="scientific">Ruficoccus amylovorans</name>
    <dbReference type="NCBI Taxonomy" id="1804625"/>
    <lineage>
        <taxon>Bacteria</taxon>
        <taxon>Pseudomonadati</taxon>
        <taxon>Verrucomicrobiota</taxon>
        <taxon>Opitutia</taxon>
        <taxon>Puniceicoccales</taxon>
        <taxon>Cerasicoccaceae</taxon>
        <taxon>Ruficoccus</taxon>
    </lineage>
</organism>
<keyword evidence="8" id="KW-1185">Reference proteome</keyword>